<dbReference type="PANTHER" id="PTHR43685">
    <property type="entry name" value="GLYCOSYLTRANSFERASE"/>
    <property type="match status" value="1"/>
</dbReference>
<protein>
    <submittedName>
        <fullName evidence="2">Mycofactocin biosynthesis glycosyltransferase MftF</fullName>
    </submittedName>
</protein>
<feature type="domain" description="Glycosyltransferase 2-like" evidence="1">
    <location>
        <begin position="85"/>
        <end position="219"/>
    </location>
</feature>
<sequence>MAGLPDGAELVLGRHTHVTDGGRVLVGGTPARVARLRSAAAARIRGRRLRVTDAASRSLADYLLEAGLADPDPATLPEADLGDVTVVVPTLDRAPQLDRLLASVRTHLGEVRVVVVDDGSRDAAGVAAAARRHRADVLRLPHNRGPADARNAGLAVVRTPFVLFVDTDVVLRPGAVPLLLRHLADPVVAAVAPRVVGIVGPDDSWVLRYENARSSLDHGRDAAAVRPHSPMAWVSTTCLLARVAALGPGFGAGMRVAEDVDLVWRLVGEGWRVRYEPRAVVEHEHRDSLRSWLVRKATYGTGAAPLAARHPGLAVPALLSPWAAGVLVALAAQRRWSLPVAGALAGWTAVDIARRAGTNRPYRLAGRLTGYGLVSAVNQGFALVLRHSWPACAAACLASRRARRVAAVAAVADAAWEYLRLRPPMDPVRFAVARRLDDLAYGAGVWWGAWRARSGAALLPGIRRSVRPR</sequence>
<gene>
    <name evidence="2" type="primary">mftF</name>
    <name evidence="2" type="ORF">ACFQQL_06425</name>
</gene>
<comment type="caution">
    <text evidence="2">The sequence shown here is derived from an EMBL/GenBank/DDBJ whole genome shotgun (WGS) entry which is preliminary data.</text>
</comment>
<dbReference type="NCBIfam" id="TIGR03965">
    <property type="entry name" value="mycofact_glyco"/>
    <property type="match status" value="1"/>
</dbReference>
<evidence type="ECO:0000259" key="1">
    <source>
        <dbReference type="Pfam" id="PF00535"/>
    </source>
</evidence>
<dbReference type="InterPro" id="IPR023981">
    <property type="entry name" value="MftF"/>
</dbReference>
<dbReference type="InterPro" id="IPR029044">
    <property type="entry name" value="Nucleotide-diphossugar_trans"/>
</dbReference>
<keyword evidence="3" id="KW-1185">Reference proteome</keyword>
<dbReference type="Proteomes" id="UP001596455">
    <property type="component" value="Unassembled WGS sequence"/>
</dbReference>
<dbReference type="Pfam" id="PF00535">
    <property type="entry name" value="Glycos_transf_2"/>
    <property type="match status" value="1"/>
</dbReference>
<dbReference type="EMBL" id="JBHTCQ010000001">
    <property type="protein sequence ID" value="MFC7404740.1"/>
    <property type="molecule type" value="Genomic_DNA"/>
</dbReference>
<evidence type="ECO:0000313" key="3">
    <source>
        <dbReference type="Proteomes" id="UP001596455"/>
    </source>
</evidence>
<dbReference type="RefSeq" id="WP_382392421.1">
    <property type="nucleotide sequence ID" value="NZ_JBHTCQ010000001.1"/>
</dbReference>
<dbReference type="InterPro" id="IPR001173">
    <property type="entry name" value="Glyco_trans_2-like"/>
</dbReference>
<dbReference type="PANTHER" id="PTHR43685:SF3">
    <property type="entry name" value="SLR2126 PROTEIN"/>
    <property type="match status" value="1"/>
</dbReference>
<dbReference type="InterPro" id="IPR050834">
    <property type="entry name" value="Glycosyltransf_2"/>
</dbReference>
<name>A0ABW2Q5L2_9MICO</name>
<dbReference type="Gene3D" id="3.90.550.10">
    <property type="entry name" value="Spore Coat Polysaccharide Biosynthesis Protein SpsA, Chain A"/>
    <property type="match status" value="1"/>
</dbReference>
<proteinExistence type="predicted"/>
<organism evidence="2 3">
    <name type="scientific">Georgenia alba</name>
    <dbReference type="NCBI Taxonomy" id="2233858"/>
    <lineage>
        <taxon>Bacteria</taxon>
        <taxon>Bacillati</taxon>
        <taxon>Actinomycetota</taxon>
        <taxon>Actinomycetes</taxon>
        <taxon>Micrococcales</taxon>
        <taxon>Bogoriellaceae</taxon>
        <taxon>Georgenia</taxon>
    </lineage>
</organism>
<dbReference type="SUPFAM" id="SSF53448">
    <property type="entry name" value="Nucleotide-diphospho-sugar transferases"/>
    <property type="match status" value="1"/>
</dbReference>
<accession>A0ABW2Q5L2</accession>
<evidence type="ECO:0000313" key="2">
    <source>
        <dbReference type="EMBL" id="MFC7404740.1"/>
    </source>
</evidence>
<reference evidence="3" key="1">
    <citation type="journal article" date="2019" name="Int. J. Syst. Evol. Microbiol.">
        <title>The Global Catalogue of Microorganisms (GCM) 10K type strain sequencing project: providing services to taxonomists for standard genome sequencing and annotation.</title>
        <authorList>
            <consortium name="The Broad Institute Genomics Platform"/>
            <consortium name="The Broad Institute Genome Sequencing Center for Infectious Disease"/>
            <person name="Wu L."/>
            <person name="Ma J."/>
        </authorList>
    </citation>
    <scope>NUCLEOTIDE SEQUENCE [LARGE SCALE GENOMIC DNA]</scope>
    <source>
        <strain evidence="3">JCM 1490</strain>
    </source>
</reference>